<dbReference type="OrthoDB" id="5207264at2759"/>
<name>A0A835ZCW7_9STRA</name>
<dbReference type="Proteomes" id="UP000664859">
    <property type="component" value="Unassembled WGS sequence"/>
</dbReference>
<proteinExistence type="predicted"/>
<protein>
    <recommendedName>
        <fullName evidence="4">Macro domain-containing protein</fullName>
    </recommendedName>
</protein>
<dbReference type="EMBL" id="JAFCMP010000021">
    <property type="protein sequence ID" value="KAG5191385.1"/>
    <property type="molecule type" value="Genomic_DNA"/>
</dbReference>
<dbReference type="PANTHER" id="PTHR35609">
    <property type="entry name" value="MACRO DOMAIN-CONTAINING PROTEIN"/>
    <property type="match status" value="1"/>
</dbReference>
<comment type="caution">
    <text evidence="2">The sequence shown here is derived from an EMBL/GenBank/DDBJ whole genome shotgun (WGS) entry which is preliminary data.</text>
</comment>
<evidence type="ECO:0008006" key="4">
    <source>
        <dbReference type="Google" id="ProtNLM"/>
    </source>
</evidence>
<keyword evidence="3" id="KW-1185">Reference proteome</keyword>
<dbReference type="PANTHER" id="PTHR35609:SF1">
    <property type="entry name" value="MACRO DOMAIN-CONTAINING PROTEIN"/>
    <property type="match status" value="1"/>
</dbReference>
<evidence type="ECO:0000313" key="2">
    <source>
        <dbReference type="EMBL" id="KAG5191385.1"/>
    </source>
</evidence>
<reference evidence="2" key="1">
    <citation type="submission" date="2021-02" db="EMBL/GenBank/DDBJ databases">
        <title>First Annotated Genome of the Yellow-green Alga Tribonema minus.</title>
        <authorList>
            <person name="Mahan K.M."/>
        </authorList>
    </citation>
    <scope>NUCLEOTIDE SEQUENCE</scope>
    <source>
        <strain evidence="2">UTEX B ZZ1240</strain>
    </source>
</reference>
<feature type="region of interest" description="Disordered" evidence="1">
    <location>
        <begin position="55"/>
        <end position="78"/>
    </location>
</feature>
<dbReference type="AlphaFoldDB" id="A0A835ZCW7"/>
<gene>
    <name evidence="2" type="ORF">JKP88DRAFT_174789</name>
</gene>
<sequence length="354" mass="38400">MSQSRTWFKELFGFAEEGNHSYHDVQSMFGIHSTQLTSIANGRESDVGTFTTPTLKEQRRKGHQALASASTKRPRRHGVHVDHTTVTNIMHMHYEYPGAVFQAASQFNCLEFPDPLTTPEQGITQYAFDNTQGPACALACAAGTVLRNYMVKMPGGGRGQTAARQLNMLDELEEAIDNRACKYFLVKNGYVTSTSSDLAALATVLSDDMDALVKVGLHEAVGVTFSGRTAGGRYIQPHGSPAKVTQVYCSALSIGYSGIAAREWELLARVVLDAIYEATLWAAVLNAQLTGVRQVFLTFVGGGVFANPKRWIAEAIGLAVQVLHAAGADLDVHVCHYRSVDAHMARMIDAACST</sequence>
<accession>A0A835ZCW7</accession>
<evidence type="ECO:0000313" key="3">
    <source>
        <dbReference type="Proteomes" id="UP000664859"/>
    </source>
</evidence>
<evidence type="ECO:0000256" key="1">
    <source>
        <dbReference type="SAM" id="MobiDB-lite"/>
    </source>
</evidence>
<organism evidence="2 3">
    <name type="scientific">Tribonema minus</name>
    <dbReference type="NCBI Taxonomy" id="303371"/>
    <lineage>
        <taxon>Eukaryota</taxon>
        <taxon>Sar</taxon>
        <taxon>Stramenopiles</taxon>
        <taxon>Ochrophyta</taxon>
        <taxon>PX clade</taxon>
        <taxon>Xanthophyceae</taxon>
        <taxon>Tribonematales</taxon>
        <taxon>Tribonemataceae</taxon>
        <taxon>Tribonema</taxon>
    </lineage>
</organism>